<dbReference type="Pfam" id="PF13407">
    <property type="entry name" value="Peripla_BP_4"/>
    <property type="match status" value="1"/>
</dbReference>
<comment type="subcellular location">
    <subcellularLocation>
        <location evidence="1">Cell envelope</location>
    </subcellularLocation>
</comment>
<evidence type="ECO:0000256" key="4">
    <source>
        <dbReference type="SAM" id="SignalP"/>
    </source>
</evidence>
<dbReference type="PANTHER" id="PTHR46847:SF1">
    <property type="entry name" value="D-ALLOSE-BINDING PERIPLASMIC PROTEIN-RELATED"/>
    <property type="match status" value="1"/>
</dbReference>
<dbReference type="AlphaFoldDB" id="A0A9D1IBE2"/>
<dbReference type="PANTHER" id="PTHR46847">
    <property type="entry name" value="D-ALLOSE-BINDING PERIPLASMIC PROTEIN-RELATED"/>
    <property type="match status" value="1"/>
</dbReference>
<dbReference type="InterPro" id="IPR025997">
    <property type="entry name" value="SBP_2_dom"/>
</dbReference>
<evidence type="ECO:0000259" key="5">
    <source>
        <dbReference type="Pfam" id="PF13407"/>
    </source>
</evidence>
<organism evidence="6 7">
    <name type="scientific">Candidatus Pullichristensenella excrementigallinarum</name>
    <dbReference type="NCBI Taxonomy" id="2840907"/>
    <lineage>
        <taxon>Bacteria</taxon>
        <taxon>Bacillati</taxon>
        <taxon>Bacillota</taxon>
        <taxon>Clostridia</taxon>
        <taxon>Candidatus Pullichristensenella</taxon>
    </lineage>
</organism>
<feature type="domain" description="Periplasmic binding protein" evidence="5">
    <location>
        <begin position="85"/>
        <end position="331"/>
    </location>
</feature>
<comment type="similarity">
    <text evidence="2">Belongs to the bacterial solute-binding protein 2 family.</text>
</comment>
<comment type="caution">
    <text evidence="6">The sequence shown here is derived from an EMBL/GenBank/DDBJ whole genome shotgun (WGS) entry which is preliminary data.</text>
</comment>
<name>A0A9D1IBE2_9FIRM</name>
<dbReference type="InterPro" id="IPR028082">
    <property type="entry name" value="Peripla_BP_I"/>
</dbReference>
<feature type="chain" id="PRO_5039444457" evidence="4">
    <location>
        <begin position="24"/>
        <end position="365"/>
    </location>
</feature>
<evidence type="ECO:0000256" key="2">
    <source>
        <dbReference type="ARBA" id="ARBA00007639"/>
    </source>
</evidence>
<accession>A0A9D1IBE2</accession>
<dbReference type="GO" id="GO:0030313">
    <property type="term" value="C:cell envelope"/>
    <property type="evidence" value="ECO:0007669"/>
    <property type="project" value="UniProtKB-SubCell"/>
</dbReference>
<sequence length="365" mass="39378">MKKLVAMLLGLVMLLSLMGGALAETETAEATAETQTEEVAEAATGEETEETQQYDLTGVKVGISFYAYASTSAIRQLDYLIYCLEQAGAEVAYAIANNSVEQHIADIESLLEQDIDVLVFDPCQTDGFETALDDCKAAGVPVFLMGNYLEPDVYTAGEDYVTLLNADFTVQGYDVGMLASEIATNEIGGTANAIVLFGTPGSASATGRIEGCEKAVSEVDNVVLLGTQSAYNKASDAQTITENYLMSNPPETDGGVNTIICMTHNCALGAIAGVKNMGYIPNEDVYILVVDGVKEDLQAIMDGDLYAAVESPTFYADQQVELIARYLAGEELETEYDIPPHTFTQENAQEWYDRFDTYDQLIGLE</sequence>
<gene>
    <name evidence="6" type="ORF">IAB02_06935</name>
</gene>
<feature type="signal peptide" evidence="4">
    <location>
        <begin position="1"/>
        <end position="23"/>
    </location>
</feature>
<proteinExistence type="inferred from homology"/>
<reference evidence="6" key="2">
    <citation type="journal article" date="2021" name="PeerJ">
        <title>Extensive microbial diversity within the chicken gut microbiome revealed by metagenomics and culture.</title>
        <authorList>
            <person name="Gilroy R."/>
            <person name="Ravi A."/>
            <person name="Getino M."/>
            <person name="Pursley I."/>
            <person name="Horton D.L."/>
            <person name="Alikhan N.F."/>
            <person name="Baker D."/>
            <person name="Gharbi K."/>
            <person name="Hall N."/>
            <person name="Watson M."/>
            <person name="Adriaenssens E.M."/>
            <person name="Foster-Nyarko E."/>
            <person name="Jarju S."/>
            <person name="Secka A."/>
            <person name="Antonio M."/>
            <person name="Oren A."/>
            <person name="Chaudhuri R.R."/>
            <person name="La Ragione R."/>
            <person name="Hildebrand F."/>
            <person name="Pallen M.J."/>
        </authorList>
    </citation>
    <scope>NUCLEOTIDE SEQUENCE</scope>
    <source>
        <strain evidence="6">ChiHcec3-11533</strain>
    </source>
</reference>
<dbReference type="SUPFAM" id="SSF53822">
    <property type="entry name" value="Periplasmic binding protein-like I"/>
    <property type="match status" value="1"/>
</dbReference>
<evidence type="ECO:0000256" key="3">
    <source>
        <dbReference type="ARBA" id="ARBA00022729"/>
    </source>
</evidence>
<evidence type="ECO:0000256" key="1">
    <source>
        <dbReference type="ARBA" id="ARBA00004196"/>
    </source>
</evidence>
<dbReference type="EMBL" id="DVMU01000157">
    <property type="protein sequence ID" value="HIU34280.1"/>
    <property type="molecule type" value="Genomic_DNA"/>
</dbReference>
<evidence type="ECO:0000313" key="7">
    <source>
        <dbReference type="Proteomes" id="UP000824072"/>
    </source>
</evidence>
<reference evidence="6" key="1">
    <citation type="submission" date="2020-10" db="EMBL/GenBank/DDBJ databases">
        <authorList>
            <person name="Gilroy R."/>
        </authorList>
    </citation>
    <scope>NUCLEOTIDE SEQUENCE</scope>
    <source>
        <strain evidence="6">ChiHcec3-11533</strain>
    </source>
</reference>
<protein>
    <submittedName>
        <fullName evidence="6">Substrate-binding domain-containing protein</fullName>
    </submittedName>
</protein>
<dbReference type="Proteomes" id="UP000824072">
    <property type="component" value="Unassembled WGS sequence"/>
</dbReference>
<evidence type="ECO:0000313" key="6">
    <source>
        <dbReference type="EMBL" id="HIU34280.1"/>
    </source>
</evidence>
<dbReference type="Gene3D" id="3.40.50.2300">
    <property type="match status" value="2"/>
</dbReference>
<dbReference type="GO" id="GO:0030246">
    <property type="term" value="F:carbohydrate binding"/>
    <property type="evidence" value="ECO:0007669"/>
    <property type="project" value="UniProtKB-ARBA"/>
</dbReference>
<keyword evidence="3 4" id="KW-0732">Signal</keyword>